<name>A0A5K7ZB32_9BACT</name>
<dbReference type="InterPro" id="IPR000792">
    <property type="entry name" value="Tscrpt_reg_LuxR_C"/>
</dbReference>
<dbReference type="SMART" id="SM00421">
    <property type="entry name" value="HTH_LUXR"/>
    <property type="match status" value="1"/>
</dbReference>
<dbReference type="Pfam" id="PF03472">
    <property type="entry name" value="Autoind_bind"/>
    <property type="match status" value="1"/>
</dbReference>
<organism evidence="5 6">
    <name type="scientific">Desulfosarcina widdelii</name>
    <dbReference type="NCBI Taxonomy" id="947919"/>
    <lineage>
        <taxon>Bacteria</taxon>
        <taxon>Pseudomonadati</taxon>
        <taxon>Thermodesulfobacteriota</taxon>
        <taxon>Desulfobacteria</taxon>
        <taxon>Desulfobacterales</taxon>
        <taxon>Desulfosarcinaceae</taxon>
        <taxon>Desulfosarcina</taxon>
    </lineage>
</organism>
<evidence type="ECO:0000313" key="6">
    <source>
        <dbReference type="Proteomes" id="UP000427769"/>
    </source>
</evidence>
<dbReference type="RefSeq" id="WP_155307818.1">
    <property type="nucleotide sequence ID" value="NZ_AP021875.1"/>
</dbReference>
<evidence type="ECO:0000256" key="1">
    <source>
        <dbReference type="ARBA" id="ARBA00023015"/>
    </source>
</evidence>
<dbReference type="InterPro" id="IPR005143">
    <property type="entry name" value="TF_LuxR_autoind-bd_dom"/>
</dbReference>
<dbReference type="InterPro" id="IPR036388">
    <property type="entry name" value="WH-like_DNA-bd_sf"/>
</dbReference>
<dbReference type="Pfam" id="PF00196">
    <property type="entry name" value="GerE"/>
    <property type="match status" value="1"/>
</dbReference>
<gene>
    <name evidence="5" type="ORF">DSCW_66890</name>
</gene>
<dbReference type="OrthoDB" id="9774661at2"/>
<keyword evidence="2" id="KW-0238">DNA-binding</keyword>
<dbReference type="PANTHER" id="PTHR44688:SF16">
    <property type="entry name" value="DNA-BINDING TRANSCRIPTIONAL ACTIVATOR DEVR_DOSR"/>
    <property type="match status" value="1"/>
</dbReference>
<dbReference type="EMBL" id="AP021875">
    <property type="protein sequence ID" value="BBO79272.1"/>
    <property type="molecule type" value="Genomic_DNA"/>
</dbReference>
<keyword evidence="6" id="KW-1185">Reference proteome</keyword>
<accession>A0A5K7ZB32</accession>
<keyword evidence="3" id="KW-0804">Transcription</keyword>
<reference evidence="5 6" key="1">
    <citation type="submission" date="2019-11" db="EMBL/GenBank/DDBJ databases">
        <title>Comparative genomics of hydrocarbon-degrading Desulfosarcina strains.</title>
        <authorList>
            <person name="Watanabe M."/>
            <person name="Kojima H."/>
            <person name="Fukui M."/>
        </authorList>
    </citation>
    <scope>NUCLEOTIDE SEQUENCE [LARGE SCALE GENOMIC DNA]</scope>
    <source>
        <strain evidence="5 6">PP31</strain>
    </source>
</reference>
<sequence length="253" mass="28984">MLKALEDQLTKREALKLLELSYQSLHCNKEDDFKKLVFGLQEVLPFENAMCTRGNVADILRESELDLAIEYCDISYPSGYLEEYFKDGDFTSDAVLMEFMTNLMPVSWSEVDERCNYNYPASTKALDYNMRDGWAHGILDSVDFDCTLFFFGSSARDNSTRSAKIIEYVVPFYAQAYNNVLKKKAILATELTAREREVLNWIKEGKSSWEISRIFQCSERTINFHVANIKAKLGVVNRPQAVAVGLRCGIIRL</sequence>
<dbReference type="PROSITE" id="PS50043">
    <property type="entry name" value="HTH_LUXR_2"/>
    <property type="match status" value="1"/>
</dbReference>
<dbReference type="InterPro" id="IPR036693">
    <property type="entry name" value="TF_LuxR_autoind-bd_dom_sf"/>
</dbReference>
<dbReference type="GO" id="GO:0003677">
    <property type="term" value="F:DNA binding"/>
    <property type="evidence" value="ECO:0007669"/>
    <property type="project" value="UniProtKB-KW"/>
</dbReference>
<evidence type="ECO:0000259" key="4">
    <source>
        <dbReference type="PROSITE" id="PS50043"/>
    </source>
</evidence>
<dbReference type="Gene3D" id="1.10.10.10">
    <property type="entry name" value="Winged helix-like DNA-binding domain superfamily/Winged helix DNA-binding domain"/>
    <property type="match status" value="1"/>
</dbReference>
<dbReference type="SUPFAM" id="SSF46894">
    <property type="entry name" value="C-terminal effector domain of the bipartite response regulators"/>
    <property type="match status" value="1"/>
</dbReference>
<dbReference type="AlphaFoldDB" id="A0A5K7ZB32"/>
<protein>
    <recommendedName>
        <fullName evidence="4">HTH luxR-type domain-containing protein</fullName>
    </recommendedName>
</protein>
<dbReference type="KEGG" id="dwd:DSCW_66890"/>
<dbReference type="PANTHER" id="PTHR44688">
    <property type="entry name" value="DNA-BINDING TRANSCRIPTIONAL ACTIVATOR DEVR_DOSR"/>
    <property type="match status" value="1"/>
</dbReference>
<dbReference type="Gene3D" id="3.30.450.80">
    <property type="entry name" value="Transcription factor LuxR-like, autoinducer-binding domain"/>
    <property type="match status" value="1"/>
</dbReference>
<proteinExistence type="predicted"/>
<evidence type="ECO:0000256" key="2">
    <source>
        <dbReference type="ARBA" id="ARBA00023125"/>
    </source>
</evidence>
<dbReference type="Proteomes" id="UP000427769">
    <property type="component" value="Chromosome"/>
</dbReference>
<dbReference type="SUPFAM" id="SSF75516">
    <property type="entry name" value="Pheromone-binding domain of LuxR-like quorum-sensing transcription factors"/>
    <property type="match status" value="1"/>
</dbReference>
<dbReference type="CDD" id="cd06170">
    <property type="entry name" value="LuxR_C_like"/>
    <property type="match status" value="1"/>
</dbReference>
<dbReference type="GO" id="GO:0006355">
    <property type="term" value="P:regulation of DNA-templated transcription"/>
    <property type="evidence" value="ECO:0007669"/>
    <property type="project" value="InterPro"/>
</dbReference>
<keyword evidence="1" id="KW-0805">Transcription regulation</keyword>
<dbReference type="PRINTS" id="PR00038">
    <property type="entry name" value="HTHLUXR"/>
</dbReference>
<dbReference type="PROSITE" id="PS00622">
    <property type="entry name" value="HTH_LUXR_1"/>
    <property type="match status" value="1"/>
</dbReference>
<dbReference type="InterPro" id="IPR016032">
    <property type="entry name" value="Sig_transdc_resp-reg_C-effctor"/>
</dbReference>
<evidence type="ECO:0000256" key="3">
    <source>
        <dbReference type="ARBA" id="ARBA00023163"/>
    </source>
</evidence>
<evidence type="ECO:0000313" key="5">
    <source>
        <dbReference type="EMBL" id="BBO79272.1"/>
    </source>
</evidence>
<feature type="domain" description="HTH luxR-type" evidence="4">
    <location>
        <begin position="184"/>
        <end position="249"/>
    </location>
</feature>